<dbReference type="Gene3D" id="3.40.190.10">
    <property type="entry name" value="Periplasmic binding protein-like II"/>
    <property type="match status" value="2"/>
</dbReference>
<evidence type="ECO:0000256" key="1">
    <source>
        <dbReference type="ARBA" id="ARBA00022729"/>
    </source>
</evidence>
<evidence type="ECO:0000313" key="4">
    <source>
        <dbReference type="EMBL" id="SKA65449.1"/>
    </source>
</evidence>
<dbReference type="GO" id="GO:0003824">
    <property type="term" value="F:catalytic activity"/>
    <property type="evidence" value="ECO:0007669"/>
    <property type="project" value="InterPro"/>
</dbReference>
<dbReference type="SUPFAM" id="SSF53850">
    <property type="entry name" value="Periplasmic binding protein-like II"/>
    <property type="match status" value="1"/>
</dbReference>
<gene>
    <name evidence="4" type="ORF">SAMN02745702_00547</name>
</gene>
<organism evidence="4 5">
    <name type="scientific">Desulfobaculum bizertense DSM 18034</name>
    <dbReference type="NCBI Taxonomy" id="1121442"/>
    <lineage>
        <taxon>Bacteria</taxon>
        <taxon>Pseudomonadati</taxon>
        <taxon>Thermodesulfobacteriota</taxon>
        <taxon>Desulfovibrionia</taxon>
        <taxon>Desulfovibrionales</taxon>
        <taxon>Desulfovibrionaceae</taxon>
        <taxon>Desulfobaculum</taxon>
    </lineage>
</organism>
<accession>A0A1T4VKI3</accession>
<dbReference type="STRING" id="1121442.SAMN02745702_00547"/>
<evidence type="ECO:0000256" key="2">
    <source>
        <dbReference type="SAM" id="SignalP"/>
    </source>
</evidence>
<dbReference type="EMBL" id="FUYA01000001">
    <property type="protein sequence ID" value="SKA65449.1"/>
    <property type="molecule type" value="Genomic_DNA"/>
</dbReference>
<feature type="chain" id="PRO_5013024349" evidence="2">
    <location>
        <begin position="30"/>
        <end position="383"/>
    </location>
</feature>
<proteinExistence type="predicted"/>
<feature type="domain" description="Solute-binding protein family 3/N-terminal" evidence="3">
    <location>
        <begin position="32"/>
        <end position="251"/>
    </location>
</feature>
<dbReference type="InterPro" id="IPR001638">
    <property type="entry name" value="Solute-binding_3/MltF_N"/>
</dbReference>
<dbReference type="Proteomes" id="UP000189733">
    <property type="component" value="Unassembled WGS sequence"/>
</dbReference>
<keyword evidence="5" id="KW-1185">Reference proteome</keyword>
<dbReference type="InterPro" id="IPR016193">
    <property type="entry name" value="Cytidine_deaminase-like"/>
</dbReference>
<sequence length="383" mass="42521">MQKSVRFQAGAVLLLSLCCVLAFGRSAFCAEKILCVYDRGFVPLAYERNQKALGFEADVLRAALQYSSYEPRFEAMDDWSKAQQRVSGGEAKVALGMTRTPIRDKVFLFPKTPSVDLNLSFFVRSSEGMHNVNDIRGHQVGTLGDTLYERLLESFGGVSVRRFETEDEGLTALKNGEVDAFFGADRIIRYHIQRDNISGLKTVGIPLAQVPVYFAVHRHTPKLRDAIEQGLERILENGRYDKLFRKWFVRELSPKQKTQLLTAAQKARGARYLPGRGHGEGAAVLMCSGKMYSAGSLVKGPTQDYSPLESALLQAAAAGNLEVRAVTVVKANGEARVLSAKERKFVRHFGRDVLVLWDPSPGTHATWMITQMLPYSGKGASRQ</sequence>
<dbReference type="PANTHER" id="PTHR35936">
    <property type="entry name" value="MEMBRANE-BOUND LYTIC MUREIN TRANSGLYCOSYLASE F"/>
    <property type="match status" value="1"/>
</dbReference>
<feature type="signal peptide" evidence="2">
    <location>
        <begin position="1"/>
        <end position="29"/>
    </location>
</feature>
<dbReference type="Pfam" id="PF00497">
    <property type="entry name" value="SBP_bac_3"/>
    <property type="match status" value="1"/>
</dbReference>
<keyword evidence="1 2" id="KW-0732">Signal</keyword>
<protein>
    <submittedName>
        <fullName evidence="4">Cytidine deaminase</fullName>
    </submittedName>
</protein>
<dbReference type="AlphaFoldDB" id="A0A1T4VKI3"/>
<dbReference type="SMART" id="SM00062">
    <property type="entry name" value="PBPb"/>
    <property type="match status" value="1"/>
</dbReference>
<name>A0A1T4VKI3_9BACT</name>
<dbReference type="OrthoDB" id="5455815at2"/>
<evidence type="ECO:0000259" key="3">
    <source>
        <dbReference type="SMART" id="SM00062"/>
    </source>
</evidence>
<reference evidence="4 5" key="1">
    <citation type="submission" date="2017-02" db="EMBL/GenBank/DDBJ databases">
        <authorList>
            <person name="Peterson S.W."/>
        </authorList>
    </citation>
    <scope>NUCLEOTIDE SEQUENCE [LARGE SCALE GENOMIC DNA]</scope>
    <source>
        <strain evidence="4 5">DSM 18034</strain>
    </source>
</reference>
<dbReference type="SUPFAM" id="SSF53927">
    <property type="entry name" value="Cytidine deaminase-like"/>
    <property type="match status" value="1"/>
</dbReference>
<dbReference type="RefSeq" id="WP_159445880.1">
    <property type="nucleotide sequence ID" value="NZ_FUYA01000001.1"/>
</dbReference>
<dbReference type="PANTHER" id="PTHR35936:SF19">
    <property type="entry name" value="AMINO-ACID-BINDING PROTEIN YXEM-RELATED"/>
    <property type="match status" value="1"/>
</dbReference>
<dbReference type="Gene3D" id="3.40.140.10">
    <property type="entry name" value="Cytidine Deaminase, domain 2"/>
    <property type="match status" value="1"/>
</dbReference>
<evidence type="ECO:0000313" key="5">
    <source>
        <dbReference type="Proteomes" id="UP000189733"/>
    </source>
</evidence>